<dbReference type="InterPro" id="IPR036974">
    <property type="entry name" value="PUA_sf"/>
</dbReference>
<evidence type="ECO:0000313" key="9">
    <source>
        <dbReference type="EMBL" id="PLX59731.1"/>
    </source>
</evidence>
<comment type="caution">
    <text evidence="9">The sequence shown here is derived from an EMBL/GenBank/DDBJ whole genome shotgun (WGS) entry which is preliminary data.</text>
</comment>
<organism evidence="9 10">
    <name type="scientific">Sedimenticola selenatireducens</name>
    <dbReference type="NCBI Taxonomy" id="191960"/>
    <lineage>
        <taxon>Bacteria</taxon>
        <taxon>Pseudomonadati</taxon>
        <taxon>Pseudomonadota</taxon>
        <taxon>Gammaproteobacteria</taxon>
        <taxon>Chromatiales</taxon>
        <taxon>Sedimenticolaceae</taxon>
        <taxon>Sedimenticola</taxon>
    </lineage>
</organism>
<dbReference type="GO" id="GO:1990481">
    <property type="term" value="P:mRNA pseudouridine synthesis"/>
    <property type="evidence" value="ECO:0007669"/>
    <property type="project" value="TreeGrafter"/>
</dbReference>
<proteinExistence type="inferred from homology"/>
<evidence type="ECO:0000313" key="10">
    <source>
        <dbReference type="Proteomes" id="UP000235015"/>
    </source>
</evidence>
<gene>
    <name evidence="5" type="primary">truB</name>
    <name evidence="9" type="ORF">C0630_17530</name>
</gene>
<reference evidence="9 10" key="1">
    <citation type="submission" date="2017-11" db="EMBL/GenBank/DDBJ databases">
        <title>Genome-resolved metagenomics identifies genetic mobility, metabolic interactions, and unexpected diversity in perchlorate-reducing communities.</title>
        <authorList>
            <person name="Barnum T.P."/>
            <person name="Figueroa I.A."/>
            <person name="Carlstrom C.I."/>
            <person name="Lucas L.N."/>
            <person name="Engelbrektson A.L."/>
            <person name="Coates J.D."/>
        </authorList>
    </citation>
    <scope>NUCLEOTIDE SEQUENCE [LARGE SCALE GENOMIC DNA]</scope>
    <source>
        <strain evidence="9">BM301</strain>
    </source>
</reference>
<dbReference type="CDD" id="cd21152">
    <property type="entry name" value="PUA_TruB_bacterial"/>
    <property type="match status" value="1"/>
</dbReference>
<dbReference type="InterPro" id="IPR014780">
    <property type="entry name" value="tRNA_psdUridine_synth_TruB"/>
</dbReference>
<protein>
    <recommendedName>
        <fullName evidence="5">tRNA pseudouridine synthase B</fullName>
        <ecNumber evidence="5">5.4.99.25</ecNumber>
    </recommendedName>
    <alternativeName>
        <fullName evidence="5">tRNA pseudouridine(55) synthase</fullName>
        <shortName evidence="5">Psi55 synthase</shortName>
    </alternativeName>
    <alternativeName>
        <fullName evidence="5">tRNA pseudouridylate synthase</fullName>
    </alternativeName>
    <alternativeName>
        <fullName evidence="5">tRNA-uridine isomerase</fullName>
    </alternativeName>
</protein>
<dbReference type="FunFam" id="2.30.130.10:FF:000012">
    <property type="entry name" value="tRNA pseudouridine synthase B"/>
    <property type="match status" value="1"/>
</dbReference>
<dbReference type="GO" id="GO:0031119">
    <property type="term" value="P:tRNA pseudouridine synthesis"/>
    <property type="evidence" value="ECO:0007669"/>
    <property type="project" value="UniProtKB-UniRule"/>
</dbReference>
<dbReference type="Pfam" id="PF16198">
    <property type="entry name" value="TruB_C_2"/>
    <property type="match status" value="1"/>
</dbReference>
<dbReference type="CDD" id="cd02573">
    <property type="entry name" value="PseudoU_synth_EcTruB"/>
    <property type="match status" value="1"/>
</dbReference>
<dbReference type="SUPFAM" id="SSF55120">
    <property type="entry name" value="Pseudouridine synthase"/>
    <property type="match status" value="1"/>
</dbReference>
<dbReference type="EMBL" id="PKUN01000030">
    <property type="protein sequence ID" value="PLX59731.1"/>
    <property type="molecule type" value="Genomic_DNA"/>
</dbReference>
<evidence type="ECO:0000256" key="2">
    <source>
        <dbReference type="ARBA" id="ARBA00005642"/>
    </source>
</evidence>
<dbReference type="InterPro" id="IPR032819">
    <property type="entry name" value="TruB_C"/>
</dbReference>
<dbReference type="PANTHER" id="PTHR13767">
    <property type="entry name" value="TRNA-PSEUDOURIDINE SYNTHASE"/>
    <property type="match status" value="1"/>
</dbReference>
<keyword evidence="3 5" id="KW-0819">tRNA processing</keyword>
<dbReference type="GO" id="GO:0160148">
    <property type="term" value="F:tRNA pseudouridine(55) synthase activity"/>
    <property type="evidence" value="ECO:0007669"/>
    <property type="project" value="UniProtKB-EC"/>
</dbReference>
<name>A0A2N6CRL5_9GAMM</name>
<evidence type="ECO:0000259" key="8">
    <source>
        <dbReference type="Pfam" id="PF16198"/>
    </source>
</evidence>
<dbReference type="PANTHER" id="PTHR13767:SF2">
    <property type="entry name" value="PSEUDOURIDYLATE SYNTHASE TRUB1"/>
    <property type="match status" value="1"/>
</dbReference>
<dbReference type="InterPro" id="IPR002501">
    <property type="entry name" value="PsdUridine_synth_N"/>
</dbReference>
<evidence type="ECO:0000256" key="4">
    <source>
        <dbReference type="ARBA" id="ARBA00023235"/>
    </source>
</evidence>
<evidence type="ECO:0000256" key="3">
    <source>
        <dbReference type="ARBA" id="ARBA00022694"/>
    </source>
</evidence>
<evidence type="ECO:0000256" key="5">
    <source>
        <dbReference type="HAMAP-Rule" id="MF_01080"/>
    </source>
</evidence>
<feature type="domain" description="tRNA pseudouridylate synthase B C-terminal" evidence="8">
    <location>
        <begin position="182"/>
        <end position="242"/>
    </location>
</feature>
<dbReference type="Pfam" id="PF01509">
    <property type="entry name" value="TruB_N"/>
    <property type="match status" value="1"/>
</dbReference>
<feature type="domain" description="tRNA pseudouridine synthase II TruB subfamily 1 C-terminal" evidence="7">
    <location>
        <begin position="247"/>
        <end position="302"/>
    </location>
</feature>
<dbReference type="Proteomes" id="UP000235015">
    <property type="component" value="Unassembled WGS sequence"/>
</dbReference>
<evidence type="ECO:0000259" key="7">
    <source>
        <dbReference type="Pfam" id="PF09157"/>
    </source>
</evidence>
<keyword evidence="4 5" id="KW-0413">Isomerase</keyword>
<dbReference type="RefSeq" id="WP_273440797.1">
    <property type="nucleotide sequence ID" value="NZ_PKUN01000030.1"/>
</dbReference>
<comment type="catalytic activity">
    <reaction evidence="1 5">
        <text>uridine(55) in tRNA = pseudouridine(55) in tRNA</text>
        <dbReference type="Rhea" id="RHEA:42532"/>
        <dbReference type="Rhea" id="RHEA-COMP:10101"/>
        <dbReference type="Rhea" id="RHEA-COMP:10102"/>
        <dbReference type="ChEBI" id="CHEBI:65314"/>
        <dbReference type="ChEBI" id="CHEBI:65315"/>
        <dbReference type="EC" id="5.4.99.25"/>
    </reaction>
</comment>
<accession>A0A2N6CRL5</accession>
<dbReference type="Gene3D" id="3.30.2350.10">
    <property type="entry name" value="Pseudouridine synthase"/>
    <property type="match status" value="1"/>
</dbReference>
<evidence type="ECO:0000256" key="1">
    <source>
        <dbReference type="ARBA" id="ARBA00000385"/>
    </source>
</evidence>
<dbReference type="Gene3D" id="2.30.130.10">
    <property type="entry name" value="PUA domain"/>
    <property type="match status" value="1"/>
</dbReference>
<dbReference type="InterPro" id="IPR020103">
    <property type="entry name" value="PsdUridine_synth_cat_dom_sf"/>
</dbReference>
<dbReference type="GO" id="GO:0003723">
    <property type="term" value="F:RNA binding"/>
    <property type="evidence" value="ECO:0007669"/>
    <property type="project" value="InterPro"/>
</dbReference>
<comment type="function">
    <text evidence="5">Responsible for synthesis of pseudouridine from uracil-55 in the psi GC loop of transfer RNAs.</text>
</comment>
<dbReference type="Pfam" id="PF09157">
    <property type="entry name" value="TruB-C_2"/>
    <property type="match status" value="1"/>
</dbReference>
<evidence type="ECO:0000259" key="6">
    <source>
        <dbReference type="Pfam" id="PF01509"/>
    </source>
</evidence>
<dbReference type="InterPro" id="IPR015240">
    <property type="entry name" value="tRNA_sdUridine_synth_fam1_C"/>
</dbReference>
<dbReference type="HAMAP" id="MF_01080">
    <property type="entry name" value="TruB_bact"/>
    <property type="match status" value="1"/>
</dbReference>
<dbReference type="SUPFAM" id="SSF88697">
    <property type="entry name" value="PUA domain-like"/>
    <property type="match status" value="1"/>
</dbReference>
<dbReference type="EC" id="5.4.99.25" evidence="5"/>
<dbReference type="InterPro" id="IPR015947">
    <property type="entry name" value="PUA-like_sf"/>
</dbReference>
<feature type="active site" description="Nucleophile" evidence="5">
    <location>
        <position position="48"/>
    </location>
</feature>
<dbReference type="NCBIfam" id="TIGR00431">
    <property type="entry name" value="TruB"/>
    <property type="match status" value="1"/>
</dbReference>
<dbReference type="AlphaFoldDB" id="A0A2N6CRL5"/>
<dbReference type="STRING" id="1111735.GCA_000428045_03014"/>
<comment type="similarity">
    <text evidence="2 5">Belongs to the pseudouridine synthase TruB family. Type 1 subfamily.</text>
</comment>
<feature type="domain" description="Pseudouridine synthase II N-terminal" evidence="6">
    <location>
        <begin position="33"/>
        <end position="181"/>
    </location>
</feature>
<sequence>MGRRSQRGRHVQGILLFDKPLGESSNKALQKVKNIYFASKAGHTGSLDPLATGLLPICFGGATKVSAFLLDADKRYWVRIRLGETTSTGDSEGDLLERCSTEAVNAEQIAASLENFLGEIDQIPPMYSALKHQGERLYKLARDGVEVEREARRVTIHEIRLLGCDLPEFELEVHCSKGTYIRTLAEDIGKSLGCGAHVVGLRRTQVGPFSGENMVDMVTLQAIAEQGREALDALLLPVDSAIMDWQEVRLSSDSTFYLCQGQPVIVPKAPTKGRVRIYDDKDRFIGVGEILDDGRVAPKRMI</sequence>